<protein>
    <recommendedName>
        <fullName evidence="7">sterol 22-desaturase</fullName>
        <ecNumber evidence="7">1.14.19.41</ecNumber>
    </recommendedName>
</protein>
<dbReference type="InParanoid" id="A0A507AW97"/>
<comment type="similarity">
    <text evidence="2">Belongs to the cytochrome P450 family.</text>
</comment>
<evidence type="ECO:0000313" key="9">
    <source>
        <dbReference type="EMBL" id="TPX11737.1"/>
    </source>
</evidence>
<dbReference type="PANTHER" id="PTHR24286">
    <property type="entry name" value="CYTOCHROME P450 26"/>
    <property type="match status" value="1"/>
</dbReference>
<dbReference type="SUPFAM" id="SSF48264">
    <property type="entry name" value="Cytochrome P450"/>
    <property type="match status" value="1"/>
</dbReference>
<evidence type="ECO:0000256" key="5">
    <source>
        <dbReference type="ARBA" id="ARBA00023004"/>
    </source>
</evidence>
<dbReference type="OrthoDB" id="1372046at2759"/>
<keyword evidence="5 8" id="KW-0408">Iron</keyword>
<keyword evidence="6" id="KW-0503">Monooxygenase</keyword>
<dbReference type="GO" id="GO:0005506">
    <property type="term" value="F:iron ion binding"/>
    <property type="evidence" value="ECO:0007669"/>
    <property type="project" value="InterPro"/>
</dbReference>
<reference evidence="9 10" key="1">
    <citation type="submission" date="2019-06" db="EMBL/GenBank/DDBJ databases">
        <title>Draft genome sequence of the filamentous fungus Phialemoniopsis curvata isolated from diesel fuel.</title>
        <authorList>
            <person name="Varaljay V.A."/>
            <person name="Lyon W.J."/>
            <person name="Crouch A.L."/>
            <person name="Drake C.E."/>
            <person name="Hollomon J.M."/>
            <person name="Nadeau L.J."/>
            <person name="Nunn H.S."/>
            <person name="Stevenson B.S."/>
            <person name="Bojanowski C.L."/>
            <person name="Crookes-Goodson W.J."/>
        </authorList>
    </citation>
    <scope>NUCLEOTIDE SEQUENCE [LARGE SCALE GENOMIC DNA]</scope>
    <source>
        <strain evidence="9 10">D216</strain>
    </source>
</reference>
<organism evidence="9 10">
    <name type="scientific">Thyridium curvatum</name>
    <dbReference type="NCBI Taxonomy" id="1093900"/>
    <lineage>
        <taxon>Eukaryota</taxon>
        <taxon>Fungi</taxon>
        <taxon>Dikarya</taxon>
        <taxon>Ascomycota</taxon>
        <taxon>Pezizomycotina</taxon>
        <taxon>Sordariomycetes</taxon>
        <taxon>Sordariomycetidae</taxon>
        <taxon>Thyridiales</taxon>
        <taxon>Thyridiaceae</taxon>
        <taxon>Thyridium</taxon>
    </lineage>
</organism>
<sequence>MSEMLMTDSVSLVRRRIEHSSLAFQDETLNSVVTLAAIEHGKGNVDVSRMHIEGIKRIVDVRGGIGAVKRTSPLTAGMVSWVSLLVMGAPQFDVQEGSERADGIEATPQWEAAAPSEATLGDFSEQLNLDQAIADVLARLRTIYHQPAISKLTTNEMHDLTGFVMHKLLLLPPFVSLDEARAASSECLRYSLALYILVIRGTTYYSHYDLANIILLQLRMHLEALSQTCHRFGSLWLWTITMALAAPVGLTNLQWAREEACTAARARGLRAWRHVVVHLESIMWIKTAQESMFQQKWEVVLSQTWQGTGLSMPASCLSGHGARKHEVGGGQWHTGHRTRHREPSSWACYKMFLGVNPVANIDDSSACGGFMYQWRKGPIAGPAFKIPFMGTFIDAILPRFDRFVVLASDRDLAHKVFKSPTYTKPFIVPMANRVLTPNALVFLMGKAHTEFRKGLTGLFTNKALSTYLPVQEKVYSDFFDKFVATSEAHGGKPTAFMALFREINCALSLRTFFGDYISHEEVERVTNDFYVATEAMQDLVNIPFAEYIPYTKVWLGKRVADRVRAEFCNYAAASRANMATGAQPNCIVDQWVQHMLESKRYQERVAAGEEGLQKPTNLIREFSDYEIAQTLFTFLFASQDASSSSTTYLFQVLAQRPDVLDRLRAENLAARGGDTHKPVDLAMLESLTYTNAVVKELLRYRPPVIFVPYLAHKAFPVTPDYTVPKGSMIIPSCYPALHDPEAYPNPEVFDPDRWITGDAESKTKNWLVFGTGAHDCLARRYVPLTMTAMIGKASLELDWVHHPTPRSEEIKVFATLFPMLLGWLPSGIHEEG</sequence>
<dbReference type="InterPro" id="IPR001128">
    <property type="entry name" value="Cyt_P450"/>
</dbReference>
<evidence type="ECO:0000256" key="7">
    <source>
        <dbReference type="ARBA" id="ARBA00039038"/>
    </source>
</evidence>
<dbReference type="RefSeq" id="XP_030993448.1">
    <property type="nucleotide sequence ID" value="XM_031142222.1"/>
</dbReference>
<dbReference type="GeneID" id="41974921"/>
<proteinExistence type="inferred from homology"/>
<dbReference type="Gene3D" id="1.10.630.10">
    <property type="entry name" value="Cytochrome P450"/>
    <property type="match status" value="1"/>
</dbReference>
<dbReference type="GO" id="GO:0000249">
    <property type="term" value="F:C-22 sterol desaturase (NADPH) activity"/>
    <property type="evidence" value="ECO:0007669"/>
    <property type="project" value="UniProtKB-EC"/>
</dbReference>
<dbReference type="PANTHER" id="PTHR24286:SF228">
    <property type="entry name" value="C-22 STEROL DESATURASE ERG5"/>
    <property type="match status" value="1"/>
</dbReference>
<comment type="cofactor">
    <cofactor evidence="1 8">
        <name>heme</name>
        <dbReference type="ChEBI" id="CHEBI:30413"/>
    </cofactor>
</comment>
<dbReference type="GO" id="GO:0016125">
    <property type="term" value="P:sterol metabolic process"/>
    <property type="evidence" value="ECO:0007669"/>
    <property type="project" value="TreeGrafter"/>
</dbReference>
<keyword evidence="4" id="KW-0560">Oxidoreductase</keyword>
<evidence type="ECO:0000256" key="4">
    <source>
        <dbReference type="ARBA" id="ARBA00023002"/>
    </source>
</evidence>
<dbReference type="GO" id="GO:0020037">
    <property type="term" value="F:heme binding"/>
    <property type="evidence" value="ECO:0007669"/>
    <property type="project" value="InterPro"/>
</dbReference>
<name>A0A507AW97_9PEZI</name>
<dbReference type="STRING" id="1093900.A0A507AW97"/>
<accession>A0A507AW97</accession>
<evidence type="ECO:0000256" key="8">
    <source>
        <dbReference type="PIRSR" id="PIRSR602403-1"/>
    </source>
</evidence>
<feature type="binding site" description="axial binding residue" evidence="8">
    <location>
        <position position="776"/>
    </location>
    <ligand>
        <name>heme</name>
        <dbReference type="ChEBI" id="CHEBI:30413"/>
    </ligand>
    <ligandPart>
        <name>Fe</name>
        <dbReference type="ChEBI" id="CHEBI:18248"/>
    </ligandPart>
</feature>
<dbReference type="InterPro" id="IPR036396">
    <property type="entry name" value="Cyt_P450_sf"/>
</dbReference>
<evidence type="ECO:0000256" key="2">
    <source>
        <dbReference type="ARBA" id="ARBA00010617"/>
    </source>
</evidence>
<keyword evidence="3 8" id="KW-0479">Metal-binding</keyword>
<comment type="caution">
    <text evidence="9">The sequence shown here is derived from an EMBL/GenBank/DDBJ whole genome shotgun (WGS) entry which is preliminary data.</text>
</comment>
<evidence type="ECO:0000313" key="10">
    <source>
        <dbReference type="Proteomes" id="UP000319257"/>
    </source>
</evidence>
<dbReference type="Proteomes" id="UP000319257">
    <property type="component" value="Unassembled WGS sequence"/>
</dbReference>
<dbReference type="EC" id="1.14.19.41" evidence="7"/>
<evidence type="ECO:0000256" key="1">
    <source>
        <dbReference type="ARBA" id="ARBA00001971"/>
    </source>
</evidence>
<dbReference type="EMBL" id="SKBQ01000046">
    <property type="protein sequence ID" value="TPX11737.1"/>
    <property type="molecule type" value="Genomic_DNA"/>
</dbReference>
<dbReference type="Pfam" id="PF00067">
    <property type="entry name" value="p450"/>
    <property type="match status" value="1"/>
</dbReference>
<evidence type="ECO:0000256" key="3">
    <source>
        <dbReference type="ARBA" id="ARBA00022723"/>
    </source>
</evidence>
<dbReference type="PRINTS" id="PR00465">
    <property type="entry name" value="EP450IV"/>
</dbReference>
<dbReference type="InterPro" id="IPR002403">
    <property type="entry name" value="Cyt_P450_E_grp-IV"/>
</dbReference>
<evidence type="ECO:0000256" key="6">
    <source>
        <dbReference type="ARBA" id="ARBA00023033"/>
    </source>
</evidence>
<keyword evidence="10" id="KW-1185">Reference proteome</keyword>
<gene>
    <name evidence="9" type="ORF">E0L32_007474</name>
</gene>
<keyword evidence="8" id="KW-0349">Heme</keyword>
<dbReference type="GO" id="GO:0004497">
    <property type="term" value="F:monooxygenase activity"/>
    <property type="evidence" value="ECO:0007669"/>
    <property type="project" value="UniProtKB-KW"/>
</dbReference>
<dbReference type="AlphaFoldDB" id="A0A507AW97"/>